<name>A0A4R6DRA2_9RHOO</name>
<comment type="caution">
    <text evidence="2">The sequence shown here is derived from an EMBL/GenBank/DDBJ whole genome shotgun (WGS) entry which is preliminary data.</text>
</comment>
<dbReference type="EMBL" id="SNVV01000025">
    <property type="protein sequence ID" value="TDN46818.1"/>
    <property type="molecule type" value="Genomic_DNA"/>
</dbReference>
<organism evidence="2 3">
    <name type="scientific">Azoarcus indigens</name>
    <dbReference type="NCBI Taxonomy" id="29545"/>
    <lineage>
        <taxon>Bacteria</taxon>
        <taxon>Pseudomonadati</taxon>
        <taxon>Pseudomonadota</taxon>
        <taxon>Betaproteobacteria</taxon>
        <taxon>Rhodocyclales</taxon>
        <taxon>Zoogloeaceae</taxon>
        <taxon>Azoarcus</taxon>
    </lineage>
</organism>
<sequence>MPVETPTPAHRRLLPALAAALLLGPLAGCIGRPPPAERDPAILAHQLQEQTAERQRLETVVQRLTQQLERSNQQLKDSQRQTELLQQKLDALAEIERSLPAGPRSTAPRGPAPALPSEPARTTP</sequence>
<feature type="region of interest" description="Disordered" evidence="1">
    <location>
        <begin position="94"/>
        <end position="124"/>
    </location>
</feature>
<dbReference type="RefSeq" id="WP_133594653.1">
    <property type="nucleotide sequence ID" value="NZ_SNVV01000025.1"/>
</dbReference>
<accession>A0A4R6DRA2</accession>
<keyword evidence="3" id="KW-1185">Reference proteome</keyword>
<dbReference type="Proteomes" id="UP000295129">
    <property type="component" value="Unassembled WGS sequence"/>
</dbReference>
<evidence type="ECO:0000256" key="1">
    <source>
        <dbReference type="SAM" id="MobiDB-lite"/>
    </source>
</evidence>
<gene>
    <name evidence="2" type="ORF">C7389_12560</name>
</gene>
<proteinExistence type="predicted"/>
<dbReference type="OrthoDB" id="8527708at2"/>
<protein>
    <submittedName>
        <fullName evidence="2">Uncharacterized protein</fullName>
    </submittedName>
</protein>
<reference evidence="2 3" key="1">
    <citation type="submission" date="2019-03" db="EMBL/GenBank/DDBJ databases">
        <title>Genomic Encyclopedia of Type Strains, Phase IV (KMG-IV): sequencing the most valuable type-strain genomes for metagenomic binning, comparative biology and taxonomic classification.</title>
        <authorList>
            <person name="Goeker M."/>
        </authorList>
    </citation>
    <scope>NUCLEOTIDE SEQUENCE [LARGE SCALE GENOMIC DNA]</scope>
    <source>
        <strain evidence="2 3">DSM 12121</strain>
    </source>
</reference>
<evidence type="ECO:0000313" key="3">
    <source>
        <dbReference type="Proteomes" id="UP000295129"/>
    </source>
</evidence>
<evidence type="ECO:0000313" key="2">
    <source>
        <dbReference type="EMBL" id="TDN46818.1"/>
    </source>
</evidence>
<dbReference type="AlphaFoldDB" id="A0A4R6DRA2"/>